<evidence type="ECO:0000256" key="3">
    <source>
        <dbReference type="ARBA" id="ARBA00015810"/>
    </source>
</evidence>
<feature type="active site" description="O-(3'-phospho-DNA)-tyrosine intermediate" evidence="11">
    <location>
        <position position="277"/>
    </location>
</feature>
<feature type="active site" evidence="11">
    <location>
        <position position="268"/>
    </location>
</feature>
<keyword evidence="10 11" id="KW-0131">Cell cycle</keyword>
<dbReference type="InterPro" id="IPR023009">
    <property type="entry name" value="Tyrosine_recombinase_XerC/XerD"/>
</dbReference>
<evidence type="ECO:0000256" key="7">
    <source>
        <dbReference type="ARBA" id="ARBA00022908"/>
    </source>
</evidence>
<dbReference type="CDD" id="cd00798">
    <property type="entry name" value="INT_XerDC_C"/>
    <property type="match status" value="1"/>
</dbReference>
<comment type="function">
    <text evidence="11">Site-specific tyrosine recombinase, which acts by catalyzing the cutting and rejoining of the recombining DNA molecules. The XerC-XerD complex is essential to convert dimers of the bacterial chromosome into monomers to permit their segregation at cell division. It also contributes to the segregational stability of plasmids.</text>
</comment>
<sequence length="296" mass="33944">MKELLNEFISYLSVEKGLAQNTLSSYKRDMAKFIAYLATKGIDKAERVNKNDVTAFLMSEKDKGLSSNSAARAFAAIKVFYKYLVSEGRVKENVASLIDAPKLWKHLPETLNVDEVEKLLEQPNIRNWMGIRDKACLELMYAAGLRVSELVSLKVHDINLEFGFVKCKGKGEKERIVPLGRKAKQALSRYLEKTRPKLAKQAVADQRLFLTRLSKGMSRQQFWKIIKKYAHSARINKSITPHTLRHSFATHLLERGADLRVVQEMLGHADISTTQIYTHINKERLKSIHHKYHPRP</sequence>
<reference evidence="14 15" key="1">
    <citation type="submission" date="2017-09" db="EMBL/GenBank/DDBJ databases">
        <title>Depth-based differentiation of microbial function through sediment-hosted aquifers and enrichment of novel symbionts in the deep terrestrial subsurface.</title>
        <authorList>
            <person name="Probst A.J."/>
            <person name="Ladd B."/>
            <person name="Jarett J.K."/>
            <person name="Geller-Mcgrath D.E."/>
            <person name="Sieber C.M."/>
            <person name="Emerson J.B."/>
            <person name="Anantharaman K."/>
            <person name="Thomas B.C."/>
            <person name="Malmstrom R."/>
            <person name="Stieglmeier M."/>
            <person name="Klingl A."/>
            <person name="Woyke T."/>
            <person name="Ryan C.M."/>
            <person name="Banfield J.F."/>
        </authorList>
    </citation>
    <scope>NUCLEOTIDE SEQUENCE [LARGE SCALE GENOMIC DNA]</scope>
    <source>
        <strain evidence="14">CG07_land_8_20_14_0_80_42_15</strain>
    </source>
</reference>
<evidence type="ECO:0000256" key="1">
    <source>
        <dbReference type="ARBA" id="ARBA00004496"/>
    </source>
</evidence>
<organism evidence="14 15">
    <name type="scientific">Candidatus Aquitaenariimonas noxiae</name>
    <dbReference type="NCBI Taxonomy" id="1974741"/>
    <lineage>
        <taxon>Bacteria</taxon>
        <taxon>Pseudomonadati</taxon>
        <taxon>Candidatus Omnitrophota</taxon>
        <taxon>Candidatus Aquitaenariimonas</taxon>
    </lineage>
</organism>
<dbReference type="NCBIfam" id="NF001399">
    <property type="entry name" value="PRK00283.1"/>
    <property type="match status" value="1"/>
</dbReference>
<dbReference type="PANTHER" id="PTHR30349">
    <property type="entry name" value="PHAGE INTEGRASE-RELATED"/>
    <property type="match status" value="1"/>
</dbReference>
<dbReference type="Pfam" id="PF02899">
    <property type="entry name" value="Phage_int_SAM_1"/>
    <property type="match status" value="1"/>
</dbReference>
<comment type="caution">
    <text evidence="14">The sequence shown here is derived from an EMBL/GenBank/DDBJ whole genome shotgun (WGS) entry which is preliminary data.</text>
</comment>
<evidence type="ECO:0000313" key="14">
    <source>
        <dbReference type="EMBL" id="PIU42164.1"/>
    </source>
</evidence>
<dbReference type="HAMAP" id="MF_01807">
    <property type="entry name" value="Recomb_XerD"/>
    <property type="match status" value="1"/>
</dbReference>
<evidence type="ECO:0000256" key="10">
    <source>
        <dbReference type="ARBA" id="ARBA00023306"/>
    </source>
</evidence>
<accession>A0A2J0KXY3</accession>
<dbReference type="InterPro" id="IPR004107">
    <property type="entry name" value="Integrase_SAM-like_N"/>
</dbReference>
<dbReference type="GO" id="GO:0006313">
    <property type="term" value="P:DNA transposition"/>
    <property type="evidence" value="ECO:0007669"/>
    <property type="project" value="UniProtKB-UniRule"/>
</dbReference>
<gene>
    <name evidence="11" type="primary">xerD</name>
    <name evidence="14" type="ORF">COS99_01745</name>
</gene>
<dbReference type="GO" id="GO:0051301">
    <property type="term" value="P:cell division"/>
    <property type="evidence" value="ECO:0007669"/>
    <property type="project" value="UniProtKB-KW"/>
</dbReference>
<dbReference type="PROSITE" id="PS51898">
    <property type="entry name" value="TYR_RECOMBINASE"/>
    <property type="match status" value="1"/>
</dbReference>
<dbReference type="AlphaFoldDB" id="A0A2J0KXY3"/>
<feature type="domain" description="Core-binding (CB)" evidence="13">
    <location>
        <begin position="1"/>
        <end position="85"/>
    </location>
</feature>
<evidence type="ECO:0000256" key="11">
    <source>
        <dbReference type="HAMAP-Rule" id="MF_01807"/>
    </source>
</evidence>
<evidence type="ECO:0000256" key="9">
    <source>
        <dbReference type="ARBA" id="ARBA00023172"/>
    </source>
</evidence>
<feature type="active site" evidence="11">
    <location>
        <position position="245"/>
    </location>
</feature>
<dbReference type="Pfam" id="PF00589">
    <property type="entry name" value="Phage_integrase"/>
    <property type="match status" value="1"/>
</dbReference>
<evidence type="ECO:0000256" key="5">
    <source>
        <dbReference type="ARBA" id="ARBA00022618"/>
    </source>
</evidence>
<dbReference type="InterPro" id="IPR002104">
    <property type="entry name" value="Integrase_catalytic"/>
</dbReference>
<dbReference type="InterPro" id="IPR010998">
    <property type="entry name" value="Integrase_recombinase_N"/>
</dbReference>
<dbReference type="InterPro" id="IPR044068">
    <property type="entry name" value="CB"/>
</dbReference>
<dbReference type="InterPro" id="IPR050090">
    <property type="entry name" value="Tyrosine_recombinase_XerCD"/>
</dbReference>
<dbReference type="Gene3D" id="1.10.150.130">
    <property type="match status" value="1"/>
</dbReference>
<dbReference type="NCBIfam" id="NF040815">
    <property type="entry name" value="recomb_XerA_Arch"/>
    <property type="match status" value="1"/>
</dbReference>
<evidence type="ECO:0000256" key="6">
    <source>
        <dbReference type="ARBA" id="ARBA00022829"/>
    </source>
</evidence>
<dbReference type="NCBIfam" id="TIGR02225">
    <property type="entry name" value="recomb_XerD"/>
    <property type="match status" value="1"/>
</dbReference>
<evidence type="ECO:0000256" key="8">
    <source>
        <dbReference type="ARBA" id="ARBA00023125"/>
    </source>
</evidence>
<feature type="active site" evidence="11">
    <location>
        <position position="146"/>
    </location>
</feature>
<dbReference type="InterPro" id="IPR011010">
    <property type="entry name" value="DNA_brk_join_enz"/>
</dbReference>
<dbReference type="HAMAP" id="MF_01808">
    <property type="entry name" value="Recomb_XerC_XerD"/>
    <property type="match status" value="1"/>
</dbReference>
<keyword evidence="6 11" id="KW-0159">Chromosome partition</keyword>
<dbReference type="SUPFAM" id="SSF56349">
    <property type="entry name" value="DNA breaking-rejoining enzymes"/>
    <property type="match status" value="1"/>
</dbReference>
<evidence type="ECO:0000256" key="2">
    <source>
        <dbReference type="ARBA" id="ARBA00010450"/>
    </source>
</evidence>
<name>A0A2J0KXY3_9BACT</name>
<evidence type="ECO:0000256" key="4">
    <source>
        <dbReference type="ARBA" id="ARBA00022490"/>
    </source>
</evidence>
<evidence type="ECO:0000259" key="12">
    <source>
        <dbReference type="PROSITE" id="PS51898"/>
    </source>
</evidence>
<comment type="similarity">
    <text evidence="2 11">Belongs to the 'phage' integrase family. XerD subfamily.</text>
</comment>
<dbReference type="GO" id="GO:0007059">
    <property type="term" value="P:chromosome segregation"/>
    <property type="evidence" value="ECO:0007669"/>
    <property type="project" value="UniProtKB-UniRule"/>
</dbReference>
<comment type="subunit">
    <text evidence="11">Forms a cyclic heterotetrameric complex composed of two molecules of XerC and two molecules of XerD.</text>
</comment>
<keyword evidence="7 11" id="KW-0229">DNA integration</keyword>
<dbReference type="GO" id="GO:0005737">
    <property type="term" value="C:cytoplasm"/>
    <property type="evidence" value="ECO:0007669"/>
    <property type="project" value="UniProtKB-SubCell"/>
</dbReference>
<dbReference type="GO" id="GO:0009037">
    <property type="term" value="F:tyrosine-based site-specific recombinase activity"/>
    <property type="evidence" value="ECO:0007669"/>
    <property type="project" value="UniProtKB-UniRule"/>
</dbReference>
<feature type="active site" evidence="11">
    <location>
        <position position="242"/>
    </location>
</feature>
<keyword evidence="9 11" id="KW-0233">DNA recombination</keyword>
<comment type="subcellular location">
    <subcellularLocation>
        <location evidence="1 11">Cytoplasm</location>
    </subcellularLocation>
</comment>
<keyword evidence="5 11" id="KW-0132">Cell division</keyword>
<dbReference type="PANTHER" id="PTHR30349:SF81">
    <property type="entry name" value="TYROSINE RECOMBINASE XERC"/>
    <property type="match status" value="1"/>
</dbReference>
<dbReference type="Gene3D" id="1.10.443.10">
    <property type="entry name" value="Intergrase catalytic core"/>
    <property type="match status" value="1"/>
</dbReference>
<dbReference type="EMBL" id="PEWV01000017">
    <property type="protein sequence ID" value="PIU42164.1"/>
    <property type="molecule type" value="Genomic_DNA"/>
</dbReference>
<feature type="domain" description="Tyr recombinase" evidence="12">
    <location>
        <begin position="106"/>
        <end position="290"/>
    </location>
</feature>
<dbReference type="Proteomes" id="UP000230052">
    <property type="component" value="Unassembled WGS sequence"/>
</dbReference>
<evidence type="ECO:0000259" key="13">
    <source>
        <dbReference type="PROSITE" id="PS51900"/>
    </source>
</evidence>
<dbReference type="PROSITE" id="PS51900">
    <property type="entry name" value="CB"/>
    <property type="match status" value="1"/>
</dbReference>
<dbReference type="InterPro" id="IPR011932">
    <property type="entry name" value="Recomb_XerD"/>
</dbReference>
<dbReference type="GO" id="GO:0003677">
    <property type="term" value="F:DNA binding"/>
    <property type="evidence" value="ECO:0007669"/>
    <property type="project" value="UniProtKB-UniRule"/>
</dbReference>
<keyword evidence="8 11" id="KW-0238">DNA-binding</keyword>
<dbReference type="InterPro" id="IPR013762">
    <property type="entry name" value="Integrase-like_cat_sf"/>
</dbReference>
<feature type="active site" evidence="11">
    <location>
        <position position="170"/>
    </location>
</feature>
<keyword evidence="4 11" id="KW-0963">Cytoplasm</keyword>
<evidence type="ECO:0000313" key="15">
    <source>
        <dbReference type="Proteomes" id="UP000230052"/>
    </source>
</evidence>
<protein>
    <recommendedName>
        <fullName evidence="3 11">Tyrosine recombinase XerD</fullName>
    </recommendedName>
</protein>
<proteinExistence type="inferred from homology"/>